<dbReference type="CDD" id="cd07714">
    <property type="entry name" value="RNaseJ_MBL-fold"/>
    <property type="match status" value="1"/>
</dbReference>
<dbReference type="Pfam" id="PF12706">
    <property type="entry name" value="Lactamase_B_2"/>
    <property type="match status" value="1"/>
</dbReference>
<sequence length="563" mass="61213">MSHPHPDLPDVGPLAENGLRVIPLGGLGEVGRNMTVFEHAGRLLIVDCGVLFPEEHHPGVDLILPDFGPIRDRLHEVEALVLTHGHEDHIGATPYLLRERGDLPLVGSGLTLALLRSKLQEHRLKEAPQHVVAEGDRVSFGPFDLEFVAVNHSIPDALAVVIRTRAGTVLHTGDFKMDQLPLDGRITDLRAFARLGEEGVDLFMTDSTNAEVPGFTTSEVEIGPVLDRVFSRSEGRIIVACFASHVHRVQQVLDAAAAHQRQVAYVGRSMVRNMNIARELGYLRVPARTLVDAREMENIPAQHTVLISTGSQGEPLSALSRIAQRNHNFVRIEEGDTVVLASSLIPGNENAVYRVINGLARWGANVVHKGNALVHVSGHASAGELLYCYNIVRPRNVMPVHGEYRHMLANAALAKATGIPDEHVVVAEDGVVVDLVDGKVEIAGKVPCGYVFVDGQSVGDITEASLKDRRILGEEGFVSVVVVVDLVAGKVAGGPEIHARGFLEDDSVFDEVKQPIADALDAALREGVTDSHQLQQTIRRVMGRWVNNAHRRRPMIIPVVVEA</sequence>
<comment type="subcellular location">
    <subcellularLocation>
        <location evidence="9">Cytoplasm</location>
    </subcellularLocation>
</comment>
<evidence type="ECO:0000256" key="1">
    <source>
        <dbReference type="ARBA" id="ARBA00022490"/>
    </source>
</evidence>
<dbReference type="Gene3D" id="3.10.20.580">
    <property type="match status" value="1"/>
</dbReference>
<dbReference type="Pfam" id="PF17770">
    <property type="entry name" value="RNase_J_C"/>
    <property type="match status" value="1"/>
</dbReference>
<dbReference type="InterPro" id="IPR036866">
    <property type="entry name" value="RibonucZ/Hydroxyglut_hydro"/>
</dbReference>
<comment type="cofactor">
    <cofactor evidence="12">
        <name>Ca(2+)</name>
        <dbReference type="ChEBI" id="CHEBI:29108"/>
    </cofactor>
    <text evidence="12">Binds 1 Ca(2+) cation per subunit. Seen in 1 crystal structure, it is not clear if it is physiologically important.</text>
</comment>
<evidence type="ECO:0000256" key="7">
    <source>
        <dbReference type="ARBA" id="ARBA00022839"/>
    </source>
</evidence>
<feature type="binding site" evidence="9 11">
    <location>
        <begin position="375"/>
        <end position="379"/>
    </location>
    <ligand>
        <name>substrate</name>
    </ligand>
</feature>
<keyword evidence="8 9" id="KW-0694">RNA-binding</keyword>
<feature type="binding site" evidence="12">
    <location>
        <position position="401"/>
    </location>
    <ligand>
        <name>Zn(2+)</name>
        <dbReference type="ChEBI" id="CHEBI:29105"/>
        <label>1</label>
        <note>catalytic</note>
    </ligand>
</feature>
<feature type="binding site" evidence="12">
    <location>
        <position position="89"/>
    </location>
    <ligand>
        <name>Zn(2+)</name>
        <dbReference type="ChEBI" id="CHEBI:29105"/>
        <label>1</label>
        <note>catalytic</note>
    </ligand>
</feature>
<feature type="binding site" evidence="12">
    <location>
        <position position="61"/>
    </location>
    <ligand>
        <name>Ca(2+)</name>
        <dbReference type="ChEBI" id="CHEBI:29108"/>
    </ligand>
</feature>
<feature type="binding site" evidence="11">
    <location>
        <begin position="243"/>
        <end position="245"/>
    </location>
    <ligand>
        <name>substrate</name>
    </ligand>
</feature>
<evidence type="ECO:0000256" key="5">
    <source>
        <dbReference type="ARBA" id="ARBA00022801"/>
    </source>
</evidence>
<evidence type="ECO:0000256" key="10">
    <source>
        <dbReference type="PIRSR" id="PIRSR004803-1"/>
    </source>
</evidence>
<feature type="active site" description="Proton donor" evidence="10">
    <location>
        <position position="206"/>
    </location>
</feature>
<evidence type="ECO:0000313" key="14">
    <source>
        <dbReference type="EMBL" id="CAA9352183.1"/>
    </source>
</evidence>
<gene>
    <name evidence="9" type="primary">rnj</name>
    <name evidence="14" type="ORF">AVDCRST_MAG36-2063</name>
</gene>
<feature type="binding site" evidence="12">
    <location>
        <position position="88"/>
    </location>
    <ligand>
        <name>Zn(2+)</name>
        <dbReference type="ChEBI" id="CHEBI:29105"/>
        <label>1</label>
        <note>catalytic</note>
    </ligand>
</feature>
<evidence type="ECO:0000256" key="6">
    <source>
        <dbReference type="ARBA" id="ARBA00022833"/>
    </source>
</evidence>
<dbReference type="InterPro" id="IPR001279">
    <property type="entry name" value="Metallo-B-lactamas"/>
</dbReference>
<dbReference type="InterPro" id="IPR004613">
    <property type="entry name" value="RNase_J"/>
</dbReference>
<dbReference type="EMBL" id="CADCUH010000135">
    <property type="protein sequence ID" value="CAA9352183.1"/>
    <property type="molecule type" value="Genomic_DNA"/>
</dbReference>
<dbReference type="InterPro" id="IPR055132">
    <property type="entry name" value="RNase_J_b_CASP"/>
</dbReference>
<evidence type="ECO:0000256" key="4">
    <source>
        <dbReference type="ARBA" id="ARBA00022759"/>
    </source>
</evidence>
<dbReference type="GO" id="GO:0008270">
    <property type="term" value="F:zinc ion binding"/>
    <property type="evidence" value="ECO:0007669"/>
    <property type="project" value="InterPro"/>
</dbReference>
<comment type="cofactor">
    <cofactor evidence="12">
        <name>Zn(2+)</name>
        <dbReference type="ChEBI" id="CHEBI:29105"/>
    </cofactor>
    <text evidence="12">Binds 2 Zn(2+) ions per subunit. It is not clear if Zn(2+) or Mg(2+) is physiologically important.</text>
</comment>
<evidence type="ECO:0000256" key="8">
    <source>
        <dbReference type="ARBA" id="ARBA00022884"/>
    </source>
</evidence>
<dbReference type="SUPFAM" id="SSF56281">
    <property type="entry name" value="Metallo-hydrolase/oxidoreductase"/>
    <property type="match status" value="1"/>
</dbReference>
<dbReference type="NCBIfam" id="TIGR00649">
    <property type="entry name" value="MG423"/>
    <property type="match status" value="1"/>
</dbReference>
<keyword evidence="5 9" id="KW-0378">Hydrolase</keyword>
<keyword evidence="7 9" id="KW-0269">Exonuclease</keyword>
<feature type="active site" description="Proton acceptor" evidence="10">
    <location>
        <position position="379"/>
    </location>
</feature>
<name>A0A6J4M9V6_9ACTN</name>
<dbReference type="InterPro" id="IPR042173">
    <property type="entry name" value="RNase_J_2"/>
</dbReference>
<reference evidence="14" key="1">
    <citation type="submission" date="2020-02" db="EMBL/GenBank/DDBJ databases">
        <authorList>
            <person name="Meier V. D."/>
        </authorList>
    </citation>
    <scope>NUCLEOTIDE SEQUENCE</scope>
    <source>
        <strain evidence="14">AVDCRST_MAG36</strain>
    </source>
</reference>
<feature type="binding site" evidence="12">
    <location>
        <position position="84"/>
    </location>
    <ligand>
        <name>Zn(2+)</name>
        <dbReference type="ChEBI" id="CHEBI:29105"/>
        <label>1</label>
        <note>catalytic</note>
    </ligand>
</feature>
<dbReference type="GO" id="GO:0005737">
    <property type="term" value="C:cytoplasm"/>
    <property type="evidence" value="ECO:0007669"/>
    <property type="project" value="UniProtKB-SubCell"/>
</dbReference>
<evidence type="ECO:0000259" key="13">
    <source>
        <dbReference type="SMART" id="SM00849"/>
    </source>
</evidence>
<feature type="binding site" evidence="12">
    <location>
        <position position="59"/>
    </location>
    <ligand>
        <name>Ca(2+)</name>
        <dbReference type="ChEBI" id="CHEBI:29108"/>
    </ligand>
</feature>
<evidence type="ECO:0000256" key="3">
    <source>
        <dbReference type="ARBA" id="ARBA00022723"/>
    </source>
</evidence>
<dbReference type="GO" id="GO:0006364">
    <property type="term" value="P:rRNA processing"/>
    <property type="evidence" value="ECO:0007669"/>
    <property type="project" value="UniProtKB-UniRule"/>
</dbReference>
<evidence type="ECO:0000256" key="9">
    <source>
        <dbReference type="HAMAP-Rule" id="MF_01491"/>
    </source>
</evidence>
<protein>
    <recommendedName>
        <fullName evidence="9">Ribonuclease J</fullName>
        <shortName evidence="9">RNase J</shortName>
        <ecNumber evidence="9">3.1.-.-</ecNumber>
    </recommendedName>
</protein>
<dbReference type="PANTHER" id="PTHR43694">
    <property type="entry name" value="RIBONUCLEASE J"/>
    <property type="match status" value="1"/>
</dbReference>
<keyword evidence="3 12" id="KW-0479">Metal-binding</keyword>
<dbReference type="Gene3D" id="3.60.15.10">
    <property type="entry name" value="Ribonuclease Z/Hydroxyacylglutathione hydrolase-like"/>
    <property type="match status" value="1"/>
</dbReference>
<keyword evidence="1 9" id="KW-0963">Cytoplasm</keyword>
<dbReference type="Gene3D" id="3.40.50.10710">
    <property type="entry name" value="Metallo-hydrolase/oxidoreductase"/>
    <property type="match status" value="1"/>
</dbReference>
<dbReference type="InterPro" id="IPR041636">
    <property type="entry name" value="RNase_J_C"/>
</dbReference>
<evidence type="ECO:0000256" key="11">
    <source>
        <dbReference type="PIRSR" id="PIRSR004803-2"/>
    </source>
</evidence>
<proteinExistence type="inferred from homology"/>
<keyword evidence="12" id="KW-0106">Calcium</keyword>
<accession>A0A6J4M9V6</accession>
<dbReference type="GO" id="GO:0004521">
    <property type="term" value="F:RNA endonuclease activity"/>
    <property type="evidence" value="ECO:0007669"/>
    <property type="project" value="UniProtKB-UniRule"/>
</dbReference>
<keyword evidence="2 9" id="KW-0540">Nuclease</keyword>
<evidence type="ECO:0000256" key="12">
    <source>
        <dbReference type="PIRSR" id="PIRSR004803-3"/>
    </source>
</evidence>
<comment type="subunit">
    <text evidence="9">Homodimer, may be a subunit of the RNA degradosome.</text>
</comment>
<feature type="binding site" evidence="12">
    <location>
        <position position="454"/>
    </location>
    <ligand>
        <name>Ca(2+)</name>
        <dbReference type="ChEBI" id="CHEBI:29108"/>
    </ligand>
</feature>
<dbReference type="Pfam" id="PF22505">
    <property type="entry name" value="RNase_J_b_CASP"/>
    <property type="match status" value="1"/>
</dbReference>
<dbReference type="Pfam" id="PF07521">
    <property type="entry name" value="RMMBL"/>
    <property type="match status" value="1"/>
</dbReference>
<feature type="binding site" evidence="12">
    <location>
        <position position="152"/>
    </location>
    <ligand>
        <name>Zn(2+)</name>
        <dbReference type="ChEBI" id="CHEBI:29105"/>
        <label>1</label>
        <note>catalytic</note>
    </ligand>
</feature>
<keyword evidence="9" id="KW-0698">rRNA processing</keyword>
<comment type="function">
    <text evidence="9">An RNase that has 5'-3' exonuclease and possibly endonuclease activity. Involved in maturation of rRNA and in some organisms also mRNA maturation and/or decay.</text>
</comment>
<dbReference type="InterPro" id="IPR030854">
    <property type="entry name" value="RNase_J_bac"/>
</dbReference>
<dbReference type="GO" id="GO:0004534">
    <property type="term" value="F:5'-3' RNA exonuclease activity"/>
    <property type="evidence" value="ECO:0007669"/>
    <property type="project" value="UniProtKB-UniRule"/>
</dbReference>
<dbReference type="GO" id="GO:0003723">
    <property type="term" value="F:RNA binding"/>
    <property type="evidence" value="ECO:0007669"/>
    <property type="project" value="UniProtKB-UniRule"/>
</dbReference>
<dbReference type="InterPro" id="IPR011108">
    <property type="entry name" value="RMMBL"/>
</dbReference>
<comment type="similarity">
    <text evidence="9">Belongs to the metallo-beta-lactamase superfamily. RNA-metabolizing metallo-beta-lactamase-like family. Bacterial RNase J subfamily.</text>
</comment>
<keyword evidence="6 12" id="KW-0862">Zinc</keyword>
<dbReference type="PIRSF" id="PIRSF004803">
    <property type="entry name" value="RnjA"/>
    <property type="match status" value="1"/>
</dbReference>
<dbReference type="AlphaFoldDB" id="A0A6J4M9V6"/>
<organism evidence="14">
    <name type="scientific">uncultured Nocardioidaceae bacterium</name>
    <dbReference type="NCBI Taxonomy" id="253824"/>
    <lineage>
        <taxon>Bacteria</taxon>
        <taxon>Bacillati</taxon>
        <taxon>Actinomycetota</taxon>
        <taxon>Actinomycetes</taxon>
        <taxon>Propionibacteriales</taxon>
        <taxon>Nocardioidaceae</taxon>
        <taxon>environmental samples</taxon>
    </lineage>
</organism>
<evidence type="ECO:0000256" key="2">
    <source>
        <dbReference type="ARBA" id="ARBA00022722"/>
    </source>
</evidence>
<dbReference type="SMART" id="SM00849">
    <property type="entry name" value="Lactamase_B"/>
    <property type="match status" value="1"/>
</dbReference>
<feature type="binding site" evidence="12">
    <location>
        <position position="174"/>
    </location>
    <ligand>
        <name>Zn(2+)</name>
        <dbReference type="ChEBI" id="CHEBI:29105"/>
        <label>1</label>
        <note>catalytic</note>
    </ligand>
</feature>
<dbReference type="HAMAP" id="MF_01491">
    <property type="entry name" value="RNase_J_bact"/>
    <property type="match status" value="1"/>
</dbReference>
<dbReference type="EC" id="3.1.-.-" evidence="9"/>
<feature type="binding site" evidence="12">
    <location>
        <position position="86"/>
    </location>
    <ligand>
        <name>Zn(2+)</name>
        <dbReference type="ChEBI" id="CHEBI:29105"/>
        <label>1</label>
        <note>catalytic</note>
    </ligand>
</feature>
<keyword evidence="4 9" id="KW-0255">Endonuclease</keyword>
<dbReference type="PANTHER" id="PTHR43694:SF1">
    <property type="entry name" value="RIBONUCLEASE J"/>
    <property type="match status" value="1"/>
</dbReference>
<feature type="domain" description="Metallo-beta-lactamase" evidence="13">
    <location>
        <begin position="31"/>
        <end position="226"/>
    </location>
</feature>